<dbReference type="SUPFAM" id="SSF53448">
    <property type="entry name" value="Nucleotide-diphospho-sugar transferases"/>
    <property type="match status" value="1"/>
</dbReference>
<dbReference type="EMBL" id="REGN01003416">
    <property type="protein sequence ID" value="RNA22639.1"/>
    <property type="molecule type" value="Genomic_DNA"/>
</dbReference>
<proteinExistence type="inferred from homology"/>
<reference evidence="14 15" key="1">
    <citation type="journal article" date="2018" name="Sci. Rep.">
        <title>Genomic signatures of local adaptation to the degree of environmental predictability in rotifers.</title>
        <authorList>
            <person name="Franch-Gras L."/>
            <person name="Hahn C."/>
            <person name="Garcia-Roger E.M."/>
            <person name="Carmona M.J."/>
            <person name="Serra M."/>
            <person name="Gomez A."/>
        </authorList>
    </citation>
    <scope>NUCLEOTIDE SEQUENCE [LARGE SCALE GENOMIC DNA]</scope>
    <source>
        <strain evidence="14">HYR1</strain>
    </source>
</reference>
<evidence type="ECO:0000256" key="11">
    <source>
        <dbReference type="RuleBase" id="RU368121"/>
    </source>
</evidence>
<name>A0A3M7RGP3_BRAPC</name>
<feature type="domain" description="Galactosyltransferase C-terminal" evidence="12">
    <location>
        <begin position="211"/>
        <end position="279"/>
    </location>
</feature>
<dbReference type="Pfam" id="PF13733">
    <property type="entry name" value="Glyco_transf_7N"/>
    <property type="match status" value="1"/>
</dbReference>
<dbReference type="InterPro" id="IPR027791">
    <property type="entry name" value="Galactosyl_T_C"/>
</dbReference>
<dbReference type="GO" id="GO:0005794">
    <property type="term" value="C:Golgi apparatus"/>
    <property type="evidence" value="ECO:0007669"/>
    <property type="project" value="TreeGrafter"/>
</dbReference>
<organism evidence="14 15">
    <name type="scientific">Brachionus plicatilis</name>
    <name type="common">Marine rotifer</name>
    <name type="synonym">Brachionus muelleri</name>
    <dbReference type="NCBI Taxonomy" id="10195"/>
    <lineage>
        <taxon>Eukaryota</taxon>
        <taxon>Metazoa</taxon>
        <taxon>Spiralia</taxon>
        <taxon>Gnathifera</taxon>
        <taxon>Rotifera</taxon>
        <taxon>Eurotatoria</taxon>
        <taxon>Monogononta</taxon>
        <taxon>Pseudotrocha</taxon>
        <taxon>Ploima</taxon>
        <taxon>Brachionidae</taxon>
        <taxon>Brachionus</taxon>
    </lineage>
</organism>
<evidence type="ECO:0000256" key="6">
    <source>
        <dbReference type="ARBA" id="ARBA00022692"/>
    </source>
</evidence>
<evidence type="ECO:0000259" key="12">
    <source>
        <dbReference type="Pfam" id="PF02709"/>
    </source>
</evidence>
<keyword evidence="10 11" id="KW-0325">Glycoprotein</keyword>
<dbReference type="AlphaFoldDB" id="A0A3M7RGP3"/>
<keyword evidence="5 11" id="KW-0808">Transferase</keyword>
<comment type="function">
    <text evidence="11">Catalyses the transfer of galactose onto proteins or lipids.</text>
</comment>
<dbReference type="InterPro" id="IPR029044">
    <property type="entry name" value="Nucleotide-diphossugar_trans"/>
</dbReference>
<dbReference type="PANTHER" id="PTHR19300">
    <property type="entry name" value="BETA-1,4-GALACTOSYLTRANSFERASE"/>
    <property type="match status" value="1"/>
</dbReference>
<dbReference type="Gene3D" id="3.90.550.10">
    <property type="entry name" value="Spore Coat Polysaccharide Biosynthesis Protein SpsA, Chain A"/>
    <property type="match status" value="1"/>
</dbReference>
<comment type="caution">
    <text evidence="14">The sequence shown here is derived from an EMBL/GenBank/DDBJ whole genome shotgun (WGS) entry which is preliminary data.</text>
</comment>
<feature type="domain" description="Galactosyltransferase N-terminal" evidence="13">
    <location>
        <begin position="95"/>
        <end position="199"/>
    </location>
</feature>
<feature type="transmembrane region" description="Helical" evidence="11">
    <location>
        <begin position="10"/>
        <end position="29"/>
    </location>
</feature>
<keyword evidence="15" id="KW-1185">Reference proteome</keyword>
<keyword evidence="9 11" id="KW-0472">Membrane</keyword>
<comment type="subcellular location">
    <subcellularLocation>
        <location evidence="1">Membrane</location>
        <topology evidence="1">Single-pass type II membrane protein</topology>
    </subcellularLocation>
</comment>
<dbReference type="Pfam" id="PF02709">
    <property type="entry name" value="Glyco_transf_7C"/>
    <property type="match status" value="1"/>
</dbReference>
<protein>
    <recommendedName>
        <fullName evidence="11">Beta-1,4-galactosyltransferase</fullName>
        <ecNumber evidence="11">2.4.1.-</ecNumber>
    </recommendedName>
</protein>
<dbReference type="STRING" id="10195.A0A3M7RGP3"/>
<evidence type="ECO:0000256" key="9">
    <source>
        <dbReference type="ARBA" id="ARBA00023136"/>
    </source>
</evidence>
<evidence type="ECO:0000313" key="14">
    <source>
        <dbReference type="EMBL" id="RNA22639.1"/>
    </source>
</evidence>
<accession>A0A3M7RGP3</accession>
<evidence type="ECO:0000259" key="13">
    <source>
        <dbReference type="Pfam" id="PF13733"/>
    </source>
</evidence>
<dbReference type="GO" id="GO:0016020">
    <property type="term" value="C:membrane"/>
    <property type="evidence" value="ECO:0007669"/>
    <property type="project" value="UniProtKB-SubCell"/>
</dbReference>
<comment type="pathway">
    <text evidence="2 11">Protein modification; protein glycosylation.</text>
</comment>
<keyword evidence="6 11" id="KW-0812">Transmembrane</keyword>
<dbReference type="InterPro" id="IPR003859">
    <property type="entry name" value="Galactosyl_T"/>
</dbReference>
<evidence type="ECO:0000256" key="8">
    <source>
        <dbReference type="ARBA" id="ARBA00022989"/>
    </source>
</evidence>
<evidence type="ECO:0000313" key="15">
    <source>
        <dbReference type="Proteomes" id="UP000276133"/>
    </source>
</evidence>
<evidence type="ECO:0000256" key="3">
    <source>
        <dbReference type="ARBA" id="ARBA00005735"/>
    </source>
</evidence>
<dbReference type="GO" id="GO:0008378">
    <property type="term" value="F:galactosyltransferase activity"/>
    <property type="evidence" value="ECO:0007669"/>
    <property type="project" value="TreeGrafter"/>
</dbReference>
<dbReference type="PRINTS" id="PR02050">
    <property type="entry name" value="B14GALTRFASE"/>
</dbReference>
<dbReference type="PANTHER" id="PTHR19300:SF57">
    <property type="entry name" value="BETA-1,4-N-ACETYLGALACTOSAMINYLTRANSFERASE"/>
    <property type="match status" value="1"/>
</dbReference>
<sequence length="350" mass="41800">MKKHSKKLKFIGLIVTILVSNFIFINLNFEAEFVNNDDLPKCQYTKNVKKSYKNEINDFNLSYAQIEENFKKRSIILDQGRSFTSTNNLCDSNGIKFKKIALIIPYRDREENLRRFLFNMHPILKRQKINYGIYLIEPTQDSQFNRGIILNAGFIEVIKESVNDKKLNPLGINDFYWDCFIFHDVDMIPEDERLMYTCDEKYPLHLAVTRRSNNYSYTGYFKNYYGGINAFTPRQFIGINGFSNQYFNWGFEDDDLRERVRFKFNQVVKIPQKIGRIFTDLHERSDRNPYRKILFKFLFSKLKKYGRALEGLETVKYQFNGKEPHFLFTKIKISYNLADYSKQMNYLKKV</sequence>
<dbReference type="GO" id="GO:0005975">
    <property type="term" value="P:carbohydrate metabolic process"/>
    <property type="evidence" value="ECO:0007669"/>
    <property type="project" value="InterPro"/>
</dbReference>
<keyword evidence="4 11" id="KW-0328">Glycosyltransferase</keyword>
<dbReference type="EC" id="2.4.1.-" evidence="11"/>
<dbReference type="InterPro" id="IPR027995">
    <property type="entry name" value="Galactosyl_T_N"/>
</dbReference>
<evidence type="ECO:0000256" key="7">
    <source>
        <dbReference type="ARBA" id="ARBA00022968"/>
    </source>
</evidence>
<evidence type="ECO:0000256" key="10">
    <source>
        <dbReference type="ARBA" id="ARBA00023180"/>
    </source>
</evidence>
<evidence type="ECO:0000256" key="2">
    <source>
        <dbReference type="ARBA" id="ARBA00004922"/>
    </source>
</evidence>
<dbReference type="UniPathway" id="UPA00378"/>
<evidence type="ECO:0000256" key="4">
    <source>
        <dbReference type="ARBA" id="ARBA00022676"/>
    </source>
</evidence>
<dbReference type="OrthoDB" id="10016069at2759"/>
<gene>
    <name evidence="14" type="ORF">BpHYR1_025075</name>
</gene>
<evidence type="ECO:0000256" key="1">
    <source>
        <dbReference type="ARBA" id="ARBA00004606"/>
    </source>
</evidence>
<evidence type="ECO:0000256" key="5">
    <source>
        <dbReference type="ARBA" id="ARBA00022679"/>
    </source>
</evidence>
<comment type="similarity">
    <text evidence="3 11">Belongs to the glycosyltransferase 7 family.</text>
</comment>
<keyword evidence="8 11" id="KW-1133">Transmembrane helix</keyword>
<keyword evidence="7 11" id="KW-0735">Signal-anchor</keyword>
<dbReference type="Proteomes" id="UP000276133">
    <property type="component" value="Unassembled WGS sequence"/>
</dbReference>